<dbReference type="PANTHER" id="PTHR42470">
    <property type="entry name" value="VAST DOMAIN-CONTAINING PROTEIN"/>
    <property type="match status" value="1"/>
</dbReference>
<organism evidence="3 4">
    <name type="scientific">Lepraria neglecta</name>
    <dbReference type="NCBI Taxonomy" id="209136"/>
    <lineage>
        <taxon>Eukaryota</taxon>
        <taxon>Fungi</taxon>
        <taxon>Dikarya</taxon>
        <taxon>Ascomycota</taxon>
        <taxon>Pezizomycotina</taxon>
        <taxon>Lecanoromycetes</taxon>
        <taxon>OSLEUM clade</taxon>
        <taxon>Lecanoromycetidae</taxon>
        <taxon>Lecanorales</taxon>
        <taxon>Lecanorineae</taxon>
        <taxon>Stereocaulaceae</taxon>
        <taxon>Lepraria</taxon>
    </lineage>
</organism>
<dbReference type="Proteomes" id="UP001276659">
    <property type="component" value="Unassembled WGS sequence"/>
</dbReference>
<feature type="region of interest" description="Disordered" evidence="1">
    <location>
        <begin position="342"/>
        <end position="388"/>
    </location>
</feature>
<feature type="compositionally biased region" description="Polar residues" evidence="1">
    <location>
        <begin position="355"/>
        <end position="375"/>
    </location>
</feature>
<evidence type="ECO:0000313" key="4">
    <source>
        <dbReference type="Proteomes" id="UP001276659"/>
    </source>
</evidence>
<feature type="compositionally biased region" description="Polar residues" evidence="1">
    <location>
        <begin position="25"/>
        <end position="36"/>
    </location>
</feature>
<dbReference type="Pfam" id="PF25545">
    <property type="entry name" value="DUF7924"/>
    <property type="match status" value="1"/>
</dbReference>
<dbReference type="InterPro" id="IPR057684">
    <property type="entry name" value="DUF7924"/>
</dbReference>
<feature type="domain" description="DUF7924" evidence="2">
    <location>
        <begin position="91"/>
        <end position="314"/>
    </location>
</feature>
<keyword evidence="4" id="KW-1185">Reference proteome</keyword>
<feature type="region of interest" description="Disordered" evidence="1">
    <location>
        <begin position="1"/>
        <end position="56"/>
    </location>
</feature>
<reference evidence="3" key="1">
    <citation type="submission" date="2022-11" db="EMBL/GenBank/DDBJ databases">
        <title>Chromosomal genome sequence assembly and mating type (MAT) locus characterization of the leprose asexual lichenized fungus Lepraria neglecta (Nyl.) Erichsen.</title>
        <authorList>
            <person name="Allen J.L."/>
            <person name="Pfeffer B."/>
        </authorList>
    </citation>
    <scope>NUCLEOTIDE SEQUENCE</scope>
    <source>
        <strain evidence="3">Allen 5258</strain>
    </source>
</reference>
<evidence type="ECO:0000256" key="1">
    <source>
        <dbReference type="SAM" id="MobiDB-lite"/>
    </source>
</evidence>
<gene>
    <name evidence="3" type="ORF">OEA41_010289</name>
</gene>
<dbReference type="AlphaFoldDB" id="A0AAD9YYS2"/>
<dbReference type="PANTHER" id="PTHR42470:SF2">
    <property type="match status" value="1"/>
</dbReference>
<name>A0AAD9YYS2_9LECA</name>
<proteinExistence type="predicted"/>
<feature type="compositionally biased region" description="Basic residues" evidence="1">
    <location>
        <begin position="379"/>
        <end position="388"/>
    </location>
</feature>
<sequence length="388" mass="43670">MARGQGKPNIKKNGRQPLALKDQGKQPQGISKQQAVRKSARLQAIRPRKQSTSKSNLVREIQILPSPLHSSNIAIDSTAVPKDSLFRDDIFKIICDKVQDKNEARVIRSITPYIIPSVEDLETLGATYLEHLIEGVNEGWIGSIPVEGPRPQPDYSVGFRRSAFTDEQLNKLDPLIGSVYENSFFVATYRIYFPFLTCEVKCGAAALDVADRQNAHSTTVAVKGVVELYRAVKREKELHREILAFSVSHDHRSVRIYGHYAIIEEDNTTFYRHPIRTFDFTEQDGKEKWTAYKFTKNVYDIWMPLHIKRICSAIDDLPPDIDFDLSQSASFSQSGLLSSQQSNAESTFMGEDDSQSSLVGSQEVTPNTSFTQATERASKKPRNQRATG</sequence>
<accession>A0AAD9YYS2</accession>
<dbReference type="EMBL" id="JASNWA010000011">
    <property type="protein sequence ID" value="KAK3167163.1"/>
    <property type="molecule type" value="Genomic_DNA"/>
</dbReference>
<comment type="caution">
    <text evidence="3">The sequence shown here is derived from an EMBL/GenBank/DDBJ whole genome shotgun (WGS) entry which is preliminary data.</text>
</comment>
<evidence type="ECO:0000313" key="3">
    <source>
        <dbReference type="EMBL" id="KAK3167163.1"/>
    </source>
</evidence>
<protein>
    <recommendedName>
        <fullName evidence="2">DUF7924 domain-containing protein</fullName>
    </recommendedName>
</protein>
<evidence type="ECO:0000259" key="2">
    <source>
        <dbReference type="Pfam" id="PF25545"/>
    </source>
</evidence>